<dbReference type="EMBL" id="CP112932">
    <property type="protein sequence ID" value="WPY00254.1"/>
    <property type="molecule type" value="Genomic_DNA"/>
</dbReference>
<dbReference type="Proteomes" id="UP001326613">
    <property type="component" value="Chromosome"/>
</dbReference>
<accession>A0ABZ0UW29</accession>
<dbReference type="RefSeq" id="WP_323738342.1">
    <property type="nucleotide sequence ID" value="NZ_CP112932.1"/>
</dbReference>
<sequence>MINSNYSYFQAQLTTDYSDFHDADKNNTSIFYDLLYKSEDDTIQYKI</sequence>
<evidence type="ECO:0000313" key="2">
    <source>
        <dbReference type="Proteomes" id="UP001326613"/>
    </source>
</evidence>
<protein>
    <submittedName>
        <fullName evidence="1">Uncharacterized protein</fullName>
    </submittedName>
</protein>
<name>A0ABZ0UW29_9RICK</name>
<reference evidence="1 2" key="1">
    <citation type="submission" date="2022-10" db="EMBL/GenBank/DDBJ databases">
        <title>Host association and intracellularity evolved multiple times independently in the Rickettsiales.</title>
        <authorList>
            <person name="Castelli M."/>
            <person name="Nardi T."/>
            <person name="Gammuto L."/>
            <person name="Bellinzona G."/>
            <person name="Sabaneyeva E."/>
            <person name="Potekhin A."/>
            <person name="Serra V."/>
            <person name="Petroni G."/>
            <person name="Sassera D."/>
        </authorList>
    </citation>
    <scope>NUCLEOTIDE SEQUENCE [LARGE SCALE GENOMIC DNA]</scope>
    <source>
        <strain evidence="1 2">Kr 154-4</strain>
    </source>
</reference>
<gene>
    <name evidence="1" type="ORF">Trichorick_00126</name>
</gene>
<evidence type="ECO:0000313" key="1">
    <source>
        <dbReference type="EMBL" id="WPY00254.1"/>
    </source>
</evidence>
<organism evidence="1 2">
    <name type="scientific">Candidatus Trichorickettsia mobilis</name>
    <dbReference type="NCBI Taxonomy" id="1346319"/>
    <lineage>
        <taxon>Bacteria</taxon>
        <taxon>Pseudomonadati</taxon>
        <taxon>Pseudomonadota</taxon>
        <taxon>Alphaproteobacteria</taxon>
        <taxon>Rickettsiales</taxon>
        <taxon>Rickettsiaceae</taxon>
        <taxon>Rickettsieae</taxon>
        <taxon>Candidatus Trichorickettsia</taxon>
    </lineage>
</organism>
<keyword evidence="2" id="KW-1185">Reference proteome</keyword>
<proteinExistence type="predicted"/>